<organism evidence="3 4">
    <name type="scientific">Flavobacterium degerlachei</name>
    <dbReference type="NCBI Taxonomy" id="229203"/>
    <lineage>
        <taxon>Bacteria</taxon>
        <taxon>Pseudomonadati</taxon>
        <taxon>Bacteroidota</taxon>
        <taxon>Flavobacteriia</taxon>
        <taxon>Flavobacteriales</taxon>
        <taxon>Flavobacteriaceae</taxon>
        <taxon>Flavobacterium</taxon>
    </lineage>
</organism>
<dbReference type="PANTHER" id="PTHR32060:SF30">
    <property type="entry name" value="CARBOXY-TERMINAL PROCESSING PROTEASE CTPA"/>
    <property type="match status" value="1"/>
</dbReference>
<keyword evidence="4" id="KW-1185">Reference proteome</keyword>
<protein>
    <submittedName>
        <fullName evidence="3">C-terminal processing protease CtpA/Prc, contains a PDZ domain</fullName>
    </submittedName>
</protein>
<dbReference type="STRING" id="229203.SAMN05444338_1119"/>
<evidence type="ECO:0000313" key="4">
    <source>
        <dbReference type="Proteomes" id="UP000198569"/>
    </source>
</evidence>
<dbReference type="Proteomes" id="UP000198569">
    <property type="component" value="Unassembled WGS sequence"/>
</dbReference>
<evidence type="ECO:0000256" key="1">
    <source>
        <dbReference type="SAM" id="SignalP"/>
    </source>
</evidence>
<dbReference type="Gene3D" id="2.30.42.10">
    <property type="match status" value="1"/>
</dbReference>
<dbReference type="InterPro" id="IPR036034">
    <property type="entry name" value="PDZ_sf"/>
</dbReference>
<dbReference type="Gene3D" id="3.90.226.10">
    <property type="entry name" value="2-enoyl-CoA Hydratase, Chain A, domain 1"/>
    <property type="match status" value="1"/>
</dbReference>
<dbReference type="GO" id="GO:0006508">
    <property type="term" value="P:proteolysis"/>
    <property type="evidence" value="ECO:0007669"/>
    <property type="project" value="UniProtKB-KW"/>
</dbReference>
<dbReference type="RefSeq" id="WP_091433497.1">
    <property type="nucleotide sequence ID" value="NZ_FNMV01000011.1"/>
</dbReference>
<dbReference type="OrthoDB" id="7168509at2"/>
<dbReference type="Gene3D" id="3.30.750.170">
    <property type="match status" value="1"/>
</dbReference>
<dbReference type="EMBL" id="FNMV01000011">
    <property type="protein sequence ID" value="SDX49438.1"/>
    <property type="molecule type" value="Genomic_DNA"/>
</dbReference>
<dbReference type="SMART" id="SM00245">
    <property type="entry name" value="TSPc"/>
    <property type="match status" value="1"/>
</dbReference>
<reference evidence="4" key="1">
    <citation type="submission" date="2016-10" db="EMBL/GenBank/DDBJ databases">
        <authorList>
            <person name="Varghese N."/>
            <person name="Submissions S."/>
        </authorList>
    </citation>
    <scope>NUCLEOTIDE SEQUENCE [LARGE SCALE GENOMIC DNA]</scope>
    <source>
        <strain evidence="4">DSM 15718</strain>
    </source>
</reference>
<dbReference type="CDD" id="cd07561">
    <property type="entry name" value="Peptidase_S41_CPP_like"/>
    <property type="match status" value="1"/>
</dbReference>
<dbReference type="GO" id="GO:0030288">
    <property type="term" value="C:outer membrane-bounded periplasmic space"/>
    <property type="evidence" value="ECO:0007669"/>
    <property type="project" value="TreeGrafter"/>
</dbReference>
<keyword evidence="3" id="KW-0645">Protease</keyword>
<dbReference type="Pfam" id="PF03572">
    <property type="entry name" value="Peptidase_S41"/>
    <property type="match status" value="1"/>
</dbReference>
<dbReference type="GO" id="GO:0004175">
    <property type="term" value="F:endopeptidase activity"/>
    <property type="evidence" value="ECO:0007669"/>
    <property type="project" value="TreeGrafter"/>
</dbReference>
<dbReference type="GO" id="GO:0007165">
    <property type="term" value="P:signal transduction"/>
    <property type="evidence" value="ECO:0007669"/>
    <property type="project" value="TreeGrafter"/>
</dbReference>
<accession>A0A1H3C6B9</accession>
<proteinExistence type="predicted"/>
<sequence>MKTNFKFTVLLLLAIFSFQGCQDMDDTAAPLSLEVHDFIWKGLNQYYLWQADVPNLSDDRFASQNELNVFLRTYPTPEELFDALRVDKSIDRFSWIVSDYLELEQALGGISKNQGAEFGLVYKPGSTTDIFGYVRYVLPNSDASIKDIQRGTIFYGVNGTQLTVNNYQSLLAPDNYTLNLADYNGGAITPNGKSVSLSKTILAENPILINKVITTGEHKIGYLMYNGFYAEYDTQLNDAFGTLKSQGVTDLVLDLRYNSGGSVLTATRLASMITGQYTGQVFAKQKWNDKINEYFESSDPEALKNNFTDKIGSTAINSLKLSKIYILTTKSSASASELVINGLKPYMDVVQIGDVTTGKNVGSITLYDSPTFGKDNRNPNHRYAMQPIVLKIVNAAGFGDYFNGLTPTHQLKENIGNLDVLGNSTEPLLSTAIGKITGTGKMIKQSPEKDFNYFKDGKSMNGIQNQMYIEKVPEGILKALD</sequence>
<dbReference type="AlphaFoldDB" id="A0A1H3C6B9"/>
<name>A0A1H3C6B9_9FLAO</name>
<dbReference type="GO" id="GO:0008236">
    <property type="term" value="F:serine-type peptidase activity"/>
    <property type="evidence" value="ECO:0007669"/>
    <property type="project" value="InterPro"/>
</dbReference>
<feature type="chain" id="PRO_5011776557" evidence="1">
    <location>
        <begin position="23"/>
        <end position="481"/>
    </location>
</feature>
<evidence type="ECO:0000259" key="2">
    <source>
        <dbReference type="SMART" id="SM00245"/>
    </source>
</evidence>
<dbReference type="PANTHER" id="PTHR32060">
    <property type="entry name" value="TAIL-SPECIFIC PROTEASE"/>
    <property type="match status" value="1"/>
</dbReference>
<feature type="signal peptide" evidence="1">
    <location>
        <begin position="1"/>
        <end position="22"/>
    </location>
</feature>
<keyword evidence="1" id="KW-0732">Signal</keyword>
<dbReference type="PROSITE" id="PS51257">
    <property type="entry name" value="PROKAR_LIPOPROTEIN"/>
    <property type="match status" value="1"/>
</dbReference>
<gene>
    <name evidence="3" type="ORF">SAMN05444338_1119</name>
</gene>
<evidence type="ECO:0000313" key="3">
    <source>
        <dbReference type="EMBL" id="SDX49438.1"/>
    </source>
</evidence>
<dbReference type="InterPro" id="IPR029045">
    <property type="entry name" value="ClpP/crotonase-like_dom_sf"/>
</dbReference>
<feature type="domain" description="Tail specific protease" evidence="2">
    <location>
        <begin position="194"/>
        <end position="412"/>
    </location>
</feature>
<keyword evidence="3" id="KW-0378">Hydrolase</keyword>
<dbReference type="InterPro" id="IPR041613">
    <property type="entry name" value="Pept_S41_N"/>
</dbReference>
<dbReference type="SUPFAM" id="SSF52096">
    <property type="entry name" value="ClpP/crotonase"/>
    <property type="match status" value="1"/>
</dbReference>
<dbReference type="Pfam" id="PF18294">
    <property type="entry name" value="Pept_S41_N"/>
    <property type="match status" value="1"/>
</dbReference>
<dbReference type="InterPro" id="IPR005151">
    <property type="entry name" value="Tail-specific_protease"/>
</dbReference>